<dbReference type="InterPro" id="IPR029069">
    <property type="entry name" value="HotDog_dom_sf"/>
</dbReference>
<name>A0A1N7E959_9RHOB</name>
<sequence length="141" mass="15224">MSQTPLSPSLLEPPSGLQTHLGFELTEWSRDHARVELDFAPHLHNRQGLLHGGIHALMLDTAMGYAGCYTGDPERKQDALTLSLTVNYIGQLQGKRIIATAKRTGGGRRTYFAEATVTDETGAIAASATGVFRYRSGPLTA</sequence>
<keyword evidence="1" id="KW-0378">Hydrolase</keyword>
<dbReference type="SUPFAM" id="SSF54637">
    <property type="entry name" value="Thioesterase/thiol ester dehydrase-isomerase"/>
    <property type="match status" value="1"/>
</dbReference>
<comment type="catalytic activity">
    <reaction evidence="7">
        <text>a medium-chain fatty acyl-CoA + H2O = a medium-chain fatty acid + CoA + H(+)</text>
        <dbReference type="Rhea" id="RHEA:68184"/>
        <dbReference type="ChEBI" id="CHEBI:15377"/>
        <dbReference type="ChEBI" id="CHEBI:15378"/>
        <dbReference type="ChEBI" id="CHEBI:57287"/>
        <dbReference type="ChEBI" id="CHEBI:59558"/>
        <dbReference type="ChEBI" id="CHEBI:90546"/>
    </reaction>
</comment>
<comment type="similarity">
    <text evidence="4">Belongs to the YigI thioesterase family.</text>
</comment>
<evidence type="ECO:0000256" key="1">
    <source>
        <dbReference type="ARBA" id="ARBA00022801"/>
    </source>
</evidence>
<dbReference type="STRING" id="573024.SAMN05216208_2077"/>
<accession>A0A1N7E959</accession>
<organism evidence="9 10">
    <name type="scientific">Roseovarius nanhaiticus</name>
    <dbReference type="NCBI Taxonomy" id="573024"/>
    <lineage>
        <taxon>Bacteria</taxon>
        <taxon>Pseudomonadati</taxon>
        <taxon>Pseudomonadota</taxon>
        <taxon>Alphaproteobacteria</taxon>
        <taxon>Rhodobacterales</taxon>
        <taxon>Roseobacteraceae</taxon>
        <taxon>Roseovarius</taxon>
    </lineage>
</organism>
<evidence type="ECO:0000256" key="3">
    <source>
        <dbReference type="ARBA" id="ARBA00036002"/>
    </source>
</evidence>
<dbReference type="GO" id="GO:0047617">
    <property type="term" value="F:fatty acyl-CoA hydrolase activity"/>
    <property type="evidence" value="ECO:0007669"/>
    <property type="project" value="UniProtKB-EC"/>
</dbReference>
<dbReference type="AlphaFoldDB" id="A0A1N7E959"/>
<evidence type="ECO:0000256" key="6">
    <source>
        <dbReference type="ARBA" id="ARBA00040062"/>
    </source>
</evidence>
<dbReference type="PANTHER" id="PTHR43240:SF20">
    <property type="entry name" value="MEDIUM_LONG-CHAIN ACYL-COA THIOESTERASE YIGI"/>
    <property type="match status" value="1"/>
</dbReference>
<dbReference type="Proteomes" id="UP000186019">
    <property type="component" value="Unassembled WGS sequence"/>
</dbReference>
<dbReference type="RefSeq" id="WP_076529975.1">
    <property type="nucleotide sequence ID" value="NZ_FOAC01000001.1"/>
</dbReference>
<dbReference type="NCBIfam" id="TIGR00369">
    <property type="entry name" value="unchar_dom_1"/>
    <property type="match status" value="1"/>
</dbReference>
<evidence type="ECO:0000313" key="9">
    <source>
        <dbReference type="EMBL" id="SIR84621.1"/>
    </source>
</evidence>
<dbReference type="InterPro" id="IPR003736">
    <property type="entry name" value="PAAI_dom"/>
</dbReference>
<dbReference type="OrthoDB" id="3477511at2"/>
<feature type="domain" description="Thioesterase" evidence="8">
    <location>
        <begin position="47"/>
        <end position="124"/>
    </location>
</feature>
<evidence type="ECO:0000313" key="10">
    <source>
        <dbReference type="Proteomes" id="UP000186019"/>
    </source>
</evidence>
<dbReference type="Gene3D" id="3.10.129.10">
    <property type="entry name" value="Hotdog Thioesterase"/>
    <property type="match status" value="1"/>
</dbReference>
<comment type="catalytic activity">
    <reaction evidence="3">
        <text>a long-chain fatty acyl-CoA + H2O = a long-chain fatty acid + CoA + H(+)</text>
        <dbReference type="Rhea" id="RHEA:67680"/>
        <dbReference type="ChEBI" id="CHEBI:15377"/>
        <dbReference type="ChEBI" id="CHEBI:15378"/>
        <dbReference type="ChEBI" id="CHEBI:57287"/>
        <dbReference type="ChEBI" id="CHEBI:57560"/>
        <dbReference type="ChEBI" id="CHEBI:83139"/>
    </reaction>
</comment>
<evidence type="ECO:0000256" key="5">
    <source>
        <dbReference type="ARBA" id="ARBA00038894"/>
    </source>
</evidence>
<comment type="catalytic activity">
    <reaction evidence="2">
        <text>a fatty acyl-CoA + H2O = a fatty acid + CoA + H(+)</text>
        <dbReference type="Rhea" id="RHEA:16781"/>
        <dbReference type="ChEBI" id="CHEBI:15377"/>
        <dbReference type="ChEBI" id="CHEBI:15378"/>
        <dbReference type="ChEBI" id="CHEBI:28868"/>
        <dbReference type="ChEBI" id="CHEBI:57287"/>
        <dbReference type="ChEBI" id="CHEBI:77636"/>
        <dbReference type="EC" id="3.1.2.20"/>
    </reaction>
</comment>
<evidence type="ECO:0000259" key="8">
    <source>
        <dbReference type="Pfam" id="PF03061"/>
    </source>
</evidence>
<keyword evidence="10" id="KW-1185">Reference proteome</keyword>
<evidence type="ECO:0000256" key="2">
    <source>
        <dbReference type="ARBA" id="ARBA00035880"/>
    </source>
</evidence>
<reference evidence="9 10" key="1">
    <citation type="submission" date="2017-01" db="EMBL/GenBank/DDBJ databases">
        <authorList>
            <person name="Mah S.A."/>
            <person name="Swanson W.J."/>
            <person name="Moy G.W."/>
            <person name="Vacquier V.D."/>
        </authorList>
    </citation>
    <scope>NUCLEOTIDE SEQUENCE [LARGE SCALE GENOMIC DNA]</scope>
    <source>
        <strain evidence="9 10">DSM 29590</strain>
    </source>
</reference>
<dbReference type="InterPro" id="IPR006683">
    <property type="entry name" value="Thioestr_dom"/>
</dbReference>
<dbReference type="EC" id="3.1.2.20" evidence="5"/>
<dbReference type="CDD" id="cd03443">
    <property type="entry name" value="PaaI_thioesterase"/>
    <property type="match status" value="1"/>
</dbReference>
<gene>
    <name evidence="9" type="ORF">SAMN05421666_0057</name>
</gene>
<dbReference type="Pfam" id="PF03061">
    <property type="entry name" value="4HBT"/>
    <property type="match status" value="1"/>
</dbReference>
<proteinExistence type="inferred from homology"/>
<dbReference type="PANTHER" id="PTHR43240">
    <property type="entry name" value="1,4-DIHYDROXY-2-NAPHTHOYL-COA THIOESTERASE 1"/>
    <property type="match status" value="1"/>
</dbReference>
<protein>
    <recommendedName>
        <fullName evidence="6">Medium/long-chain acyl-CoA thioesterase YigI</fullName>
        <ecNumber evidence="5">3.1.2.20</ecNumber>
    </recommendedName>
</protein>
<evidence type="ECO:0000256" key="7">
    <source>
        <dbReference type="ARBA" id="ARBA00048062"/>
    </source>
</evidence>
<dbReference type="EMBL" id="FTNV01000001">
    <property type="protein sequence ID" value="SIR84621.1"/>
    <property type="molecule type" value="Genomic_DNA"/>
</dbReference>
<evidence type="ECO:0000256" key="4">
    <source>
        <dbReference type="ARBA" id="ARBA00038381"/>
    </source>
</evidence>